<dbReference type="AlphaFoldDB" id="A0A2P5AIQ9"/>
<comment type="caution">
    <text evidence="1">The sequence shown here is derived from an EMBL/GenBank/DDBJ whole genome shotgun (WGS) entry which is preliminary data.</text>
</comment>
<dbReference type="Proteomes" id="UP000237105">
    <property type="component" value="Unassembled WGS sequence"/>
</dbReference>
<evidence type="ECO:0000313" key="1">
    <source>
        <dbReference type="EMBL" id="PON36420.1"/>
    </source>
</evidence>
<proteinExistence type="predicted"/>
<keyword evidence="2" id="KW-1185">Reference proteome</keyword>
<dbReference type="EMBL" id="JXTB01000570">
    <property type="protein sequence ID" value="PON36420.1"/>
    <property type="molecule type" value="Genomic_DNA"/>
</dbReference>
<organism evidence="1 2">
    <name type="scientific">Parasponia andersonii</name>
    <name type="common">Sponia andersonii</name>
    <dbReference type="NCBI Taxonomy" id="3476"/>
    <lineage>
        <taxon>Eukaryota</taxon>
        <taxon>Viridiplantae</taxon>
        <taxon>Streptophyta</taxon>
        <taxon>Embryophyta</taxon>
        <taxon>Tracheophyta</taxon>
        <taxon>Spermatophyta</taxon>
        <taxon>Magnoliopsida</taxon>
        <taxon>eudicotyledons</taxon>
        <taxon>Gunneridae</taxon>
        <taxon>Pentapetalae</taxon>
        <taxon>rosids</taxon>
        <taxon>fabids</taxon>
        <taxon>Rosales</taxon>
        <taxon>Cannabaceae</taxon>
        <taxon>Parasponia</taxon>
    </lineage>
</organism>
<protein>
    <submittedName>
        <fullName evidence="1">Uncharacterized protein</fullName>
    </submittedName>
</protein>
<accession>A0A2P5AIQ9</accession>
<sequence length="224" mass="25764">MEARSVLFDLLKKEEILWRQKSCVQWMSDGDRCTKFFFLSTLARKRGIYIKYIKDDNGCIYIKYIKDDNGFWLNNRLDIANALIAKFREIFSSQPVTCLTNLSNLQLPKMDIGLLNEFLAIPSHEDIPKVMSAMNQNKALGPDGMSGIFFKTYWETVKNDVIYVVQDFFVSGSLLPKLNESNIVLIPKVESLSTLNDFCLISLYNTIYKIISKILADYIQPVCP</sequence>
<dbReference type="STRING" id="3476.A0A2P5AIQ9"/>
<dbReference type="PANTHER" id="PTHR46890:SF48">
    <property type="entry name" value="RNA-DIRECTED DNA POLYMERASE"/>
    <property type="match status" value="1"/>
</dbReference>
<dbReference type="PANTHER" id="PTHR46890">
    <property type="entry name" value="NON-LTR RETROLELEMENT REVERSE TRANSCRIPTASE-LIKE PROTEIN-RELATED"/>
    <property type="match status" value="1"/>
</dbReference>
<dbReference type="InterPro" id="IPR052343">
    <property type="entry name" value="Retrotransposon-Effector_Assoc"/>
</dbReference>
<evidence type="ECO:0000313" key="2">
    <source>
        <dbReference type="Proteomes" id="UP000237105"/>
    </source>
</evidence>
<reference evidence="2" key="1">
    <citation type="submission" date="2016-06" db="EMBL/GenBank/DDBJ databases">
        <title>Parallel loss of symbiosis genes in relatives of nitrogen-fixing non-legume Parasponia.</title>
        <authorList>
            <person name="Van Velzen R."/>
            <person name="Holmer R."/>
            <person name="Bu F."/>
            <person name="Rutten L."/>
            <person name="Van Zeijl A."/>
            <person name="Liu W."/>
            <person name="Santuari L."/>
            <person name="Cao Q."/>
            <person name="Sharma T."/>
            <person name="Shen D."/>
            <person name="Roswanjaya Y."/>
            <person name="Wardhani T."/>
            <person name="Kalhor M.S."/>
            <person name="Jansen J."/>
            <person name="Van den Hoogen J."/>
            <person name="Gungor B."/>
            <person name="Hartog M."/>
            <person name="Hontelez J."/>
            <person name="Verver J."/>
            <person name="Yang W.-C."/>
            <person name="Schijlen E."/>
            <person name="Repin R."/>
            <person name="Schilthuizen M."/>
            <person name="Schranz E."/>
            <person name="Heidstra R."/>
            <person name="Miyata K."/>
            <person name="Fedorova E."/>
            <person name="Kohlen W."/>
            <person name="Bisseling T."/>
            <person name="Smit S."/>
            <person name="Geurts R."/>
        </authorList>
    </citation>
    <scope>NUCLEOTIDE SEQUENCE [LARGE SCALE GENOMIC DNA]</scope>
    <source>
        <strain evidence="2">cv. WU1-14</strain>
    </source>
</reference>
<gene>
    <name evidence="1" type="ORF">PanWU01x14_328600</name>
</gene>
<name>A0A2P5AIQ9_PARAD</name>
<dbReference type="OrthoDB" id="1435533at2759"/>